<dbReference type="AlphaFoldDB" id="A0A078M577"/>
<reference evidence="6 7" key="1">
    <citation type="submission" date="2014-07" db="EMBL/GenBank/DDBJ databases">
        <authorList>
            <person name="Urmite Genomes Urmite Genomes"/>
        </authorList>
    </citation>
    <scope>NUCLEOTIDE SEQUENCE [LARGE SCALE GENOMIC DNA]</scope>
    <source>
        <strain evidence="6 7">13MG44_air</strain>
    </source>
</reference>
<dbReference type="SUPFAM" id="SSF89550">
    <property type="entry name" value="PHP domain-like"/>
    <property type="match status" value="1"/>
</dbReference>
<dbReference type="Proteomes" id="UP000044136">
    <property type="component" value="Unassembled WGS sequence"/>
</dbReference>
<gene>
    <name evidence="6" type="primary">ywqE_2</name>
    <name evidence="6" type="ORF">BN1048_00978</name>
</gene>
<evidence type="ECO:0000256" key="5">
    <source>
        <dbReference type="PIRNR" id="PIRNR016557"/>
    </source>
</evidence>
<dbReference type="Gene3D" id="3.20.20.140">
    <property type="entry name" value="Metal-dependent hydrolases"/>
    <property type="match status" value="1"/>
</dbReference>
<dbReference type="EMBL" id="CCSE01000001">
    <property type="protein sequence ID" value="CEA00497.1"/>
    <property type="molecule type" value="Genomic_DNA"/>
</dbReference>
<evidence type="ECO:0000256" key="1">
    <source>
        <dbReference type="ARBA" id="ARBA00005750"/>
    </source>
</evidence>
<dbReference type="HOGENOM" id="CLU_085966_1_0_9"/>
<dbReference type="InterPro" id="IPR016195">
    <property type="entry name" value="Pol/histidinol_Pase-like"/>
</dbReference>
<evidence type="ECO:0000313" key="6">
    <source>
        <dbReference type="EMBL" id="CEA00497.1"/>
    </source>
</evidence>
<protein>
    <recommendedName>
        <fullName evidence="5">Tyrosine-protein phosphatase</fullName>
        <ecNumber evidence="5">3.1.3.48</ecNumber>
    </recommendedName>
</protein>
<dbReference type="STRING" id="1461582.BN1048_00978"/>
<dbReference type="PANTHER" id="PTHR39181">
    <property type="entry name" value="TYROSINE-PROTEIN PHOSPHATASE YWQE"/>
    <property type="match status" value="1"/>
</dbReference>
<dbReference type="PANTHER" id="PTHR39181:SF1">
    <property type="entry name" value="TYROSINE-PROTEIN PHOSPHATASE YWQE"/>
    <property type="match status" value="1"/>
</dbReference>
<dbReference type="GO" id="GO:0030145">
    <property type="term" value="F:manganese ion binding"/>
    <property type="evidence" value="ECO:0007669"/>
    <property type="project" value="UniProtKB-UniRule"/>
</dbReference>
<keyword evidence="3 5" id="KW-0904">Protein phosphatase</keyword>
<dbReference type="GO" id="GO:0004725">
    <property type="term" value="F:protein tyrosine phosphatase activity"/>
    <property type="evidence" value="ECO:0007669"/>
    <property type="project" value="UniProtKB-UniRule"/>
</dbReference>
<dbReference type="OrthoDB" id="9788539at2"/>
<evidence type="ECO:0000256" key="2">
    <source>
        <dbReference type="ARBA" id="ARBA00022801"/>
    </source>
</evidence>
<comment type="catalytic activity">
    <reaction evidence="4 5">
        <text>O-phospho-L-tyrosyl-[protein] + H2O = L-tyrosyl-[protein] + phosphate</text>
        <dbReference type="Rhea" id="RHEA:10684"/>
        <dbReference type="Rhea" id="RHEA-COMP:10136"/>
        <dbReference type="Rhea" id="RHEA-COMP:20101"/>
        <dbReference type="ChEBI" id="CHEBI:15377"/>
        <dbReference type="ChEBI" id="CHEBI:43474"/>
        <dbReference type="ChEBI" id="CHEBI:46858"/>
        <dbReference type="ChEBI" id="CHEBI:61978"/>
        <dbReference type="EC" id="3.1.3.48"/>
    </reaction>
</comment>
<dbReference type="eggNOG" id="COG4464">
    <property type="taxonomic scope" value="Bacteria"/>
</dbReference>
<evidence type="ECO:0000256" key="3">
    <source>
        <dbReference type="ARBA" id="ARBA00022912"/>
    </source>
</evidence>
<proteinExistence type="inferred from homology"/>
<comment type="similarity">
    <text evidence="1 5">Belongs to the metallo-dependent hydrolases superfamily. CpsB/CapC family.</text>
</comment>
<dbReference type="EC" id="3.1.3.48" evidence="5"/>
<dbReference type="Pfam" id="PF19567">
    <property type="entry name" value="CpsB_CapC"/>
    <property type="match status" value="1"/>
</dbReference>
<dbReference type="InterPro" id="IPR016667">
    <property type="entry name" value="Caps_polysacc_synth_CpsB/CapC"/>
</dbReference>
<organism evidence="6 7">
    <name type="scientific">Jeotgalicoccus saudimassiliensis</name>
    <dbReference type="NCBI Taxonomy" id="1461582"/>
    <lineage>
        <taxon>Bacteria</taxon>
        <taxon>Bacillati</taxon>
        <taxon>Bacillota</taxon>
        <taxon>Bacilli</taxon>
        <taxon>Bacillales</taxon>
        <taxon>Staphylococcaceae</taxon>
        <taxon>Jeotgalicoccus</taxon>
    </lineage>
</organism>
<name>A0A078M577_9STAP</name>
<evidence type="ECO:0000256" key="4">
    <source>
        <dbReference type="ARBA" id="ARBA00051722"/>
    </source>
</evidence>
<sequence length="262" mass="29462">MIDIHNHLLVGADDGPATKQDALDLLHQAQENGITDIIVTPHHYSGDFVNPKSKILTDMEELKSIISQNDININVYPGQEIRINGDLVEELEAGLNLSLNHSSYVLVEFPFTEVPAYAEKLFFELQMKGYAPVIAHPERCRPLKDNLEKLYDFIEKGAIAQVTATSVAGKLGEGLQRASLKMIENNLIHIVGSDAHHAENRPFLLKEAYEIIEEELGASYVKYLKYNAEAILHNKEVKVKAPVQYKSDSKKVKKRKKFLGLF</sequence>
<dbReference type="RefSeq" id="WP_035809047.1">
    <property type="nucleotide sequence ID" value="NZ_CCSE01000001.1"/>
</dbReference>
<keyword evidence="2 5" id="KW-0378">Hydrolase</keyword>
<dbReference type="PIRSF" id="PIRSF016557">
    <property type="entry name" value="Caps_synth_CpsB"/>
    <property type="match status" value="1"/>
</dbReference>
<evidence type="ECO:0000313" key="7">
    <source>
        <dbReference type="Proteomes" id="UP000044136"/>
    </source>
</evidence>
<keyword evidence="7" id="KW-1185">Reference proteome</keyword>
<accession>A0A078M577</accession>